<dbReference type="Proteomes" id="UP001154255">
    <property type="component" value="Unassembled WGS sequence"/>
</dbReference>
<reference evidence="2" key="1">
    <citation type="submission" date="2022-10" db="EMBL/GenBank/DDBJ databases">
        <authorList>
            <person name="Botero Cardona J."/>
        </authorList>
    </citation>
    <scope>NUCLEOTIDE SEQUENCE</scope>
    <source>
        <strain evidence="2">LMG 31819</strain>
        <strain evidence="3">R-53529</strain>
    </source>
</reference>
<comment type="caution">
    <text evidence="2">The sequence shown here is derived from an EMBL/GenBank/DDBJ whole genome shotgun (WGS) entry which is preliminary data.</text>
</comment>
<evidence type="ECO:0000313" key="2">
    <source>
        <dbReference type="EMBL" id="CAI3956365.1"/>
    </source>
</evidence>
<sequence>MVERFCYIFVMTLLLCVSINANAQENDVPFTGVFVMGSGSGCYGHLYIKTKTIEWISYYHNCKISPYKILEKQFDDKGKRIVYLIEKPSKNCGMKVIEFIGNPESSERIPPYTWWNLIAYKTIDEYKKRSIDGFGCAMISVD</sequence>
<accession>A0A9W4TRM3</accession>
<dbReference type="AlphaFoldDB" id="A0A9W4TRM3"/>
<protein>
    <submittedName>
        <fullName evidence="2">Uncharacterized protein</fullName>
    </submittedName>
</protein>
<keyword evidence="5" id="KW-1185">Reference proteome</keyword>
<keyword evidence="1" id="KW-0732">Signal</keyword>
<dbReference type="Proteomes" id="UP001154259">
    <property type="component" value="Unassembled WGS sequence"/>
</dbReference>
<organism evidence="2 4">
    <name type="scientific">Commensalibacter communis</name>
    <dbReference type="NCBI Taxonomy" id="2972786"/>
    <lineage>
        <taxon>Bacteria</taxon>
        <taxon>Pseudomonadati</taxon>
        <taxon>Pseudomonadota</taxon>
        <taxon>Alphaproteobacteria</taxon>
        <taxon>Acetobacterales</taxon>
        <taxon>Acetobacteraceae</taxon>
    </lineage>
</organism>
<evidence type="ECO:0000256" key="1">
    <source>
        <dbReference type="SAM" id="SignalP"/>
    </source>
</evidence>
<feature type="signal peptide" evidence="1">
    <location>
        <begin position="1"/>
        <end position="23"/>
    </location>
</feature>
<feature type="chain" id="PRO_5040763858" evidence="1">
    <location>
        <begin position="24"/>
        <end position="142"/>
    </location>
</feature>
<evidence type="ECO:0000313" key="3">
    <source>
        <dbReference type="EMBL" id="CAI3958369.1"/>
    </source>
</evidence>
<evidence type="ECO:0000313" key="4">
    <source>
        <dbReference type="Proteomes" id="UP001154255"/>
    </source>
</evidence>
<proteinExistence type="predicted"/>
<gene>
    <name evidence="3" type="ORF">R53529_LOCUS2140</name>
    <name evidence="2" type="ORF">R53530_LOCUS2146</name>
</gene>
<dbReference type="RefSeq" id="WP_271790558.1">
    <property type="nucleotide sequence ID" value="NZ_CAMXCJ010000010.1"/>
</dbReference>
<dbReference type="EMBL" id="CAMXCM010000009">
    <property type="protein sequence ID" value="CAI3956365.1"/>
    <property type="molecule type" value="Genomic_DNA"/>
</dbReference>
<evidence type="ECO:0000313" key="5">
    <source>
        <dbReference type="Proteomes" id="UP001154259"/>
    </source>
</evidence>
<dbReference type="EMBL" id="CAMXCS010000009">
    <property type="protein sequence ID" value="CAI3958369.1"/>
    <property type="molecule type" value="Genomic_DNA"/>
</dbReference>
<name>A0A9W4TRM3_9PROT</name>